<dbReference type="InterPro" id="IPR020144">
    <property type="entry name" value="SpoVAB"/>
</dbReference>
<keyword evidence="1" id="KW-0472">Membrane</keyword>
<feature type="transmembrane region" description="Helical" evidence="1">
    <location>
        <begin position="115"/>
        <end position="136"/>
    </location>
</feature>
<name>A0A8J8KA55_9BACI</name>
<dbReference type="RefSeq" id="WP_173729637.1">
    <property type="nucleotide sequence ID" value="NZ_JABTTE010000001.1"/>
</dbReference>
<feature type="transmembrane region" description="Helical" evidence="1">
    <location>
        <begin position="6"/>
        <end position="33"/>
    </location>
</feature>
<proteinExistence type="predicted"/>
<organism evidence="2 3">
    <name type="scientific">Calidifontibacillus erzurumensis</name>
    <dbReference type="NCBI Taxonomy" id="2741433"/>
    <lineage>
        <taxon>Bacteria</taxon>
        <taxon>Bacillati</taxon>
        <taxon>Bacillota</taxon>
        <taxon>Bacilli</taxon>
        <taxon>Bacillales</taxon>
        <taxon>Bacillaceae</taxon>
        <taxon>Calidifontibacillus/Schinkia group</taxon>
        <taxon>Calidifontibacillus</taxon>
    </lineage>
</organism>
<gene>
    <name evidence="2" type="ORF">HR057_01605</name>
</gene>
<evidence type="ECO:0000313" key="3">
    <source>
        <dbReference type="Proteomes" id="UP000625804"/>
    </source>
</evidence>
<feature type="transmembrane region" description="Helical" evidence="1">
    <location>
        <begin position="45"/>
        <end position="65"/>
    </location>
</feature>
<feature type="transmembrane region" description="Helical" evidence="1">
    <location>
        <begin position="77"/>
        <end position="103"/>
    </location>
</feature>
<protein>
    <submittedName>
        <fullName evidence="2">Stage V sporulation protein AB</fullName>
    </submittedName>
</protein>
<dbReference type="EMBL" id="JABTTE010000001">
    <property type="protein sequence ID" value="NSL50454.1"/>
    <property type="molecule type" value="Genomic_DNA"/>
</dbReference>
<keyword evidence="1" id="KW-1133">Transmembrane helix</keyword>
<comment type="caution">
    <text evidence="2">The sequence shown here is derived from an EMBL/GenBank/DDBJ whole genome shotgun (WGS) entry which is preliminary data.</text>
</comment>
<keyword evidence="3" id="KW-1185">Reference proteome</keyword>
<evidence type="ECO:0000313" key="2">
    <source>
        <dbReference type="EMBL" id="NSL50454.1"/>
    </source>
</evidence>
<evidence type="ECO:0000256" key="1">
    <source>
        <dbReference type="SAM" id="Phobius"/>
    </source>
</evidence>
<reference evidence="2" key="1">
    <citation type="submission" date="2020-06" db="EMBL/GenBank/DDBJ databases">
        <title>A novel thermopfilic bacterium from Erzurum, Turkey.</title>
        <authorList>
            <person name="Adiguzel A."/>
            <person name="Ay H."/>
            <person name="Baltaci M.O."/>
        </authorList>
    </citation>
    <scope>NUCLEOTIDE SEQUENCE</scope>
    <source>
        <strain evidence="2">P2</strain>
    </source>
</reference>
<sequence>MTLKILFTILVGFAGGLAVGAGFVAFLTVLGVIPRLTQLTKTMKYIFLYEWGVVFGATTGGWISLREKIYHFPSISMIPIGLANGIFVGMLAAALTEVLNVWPILAKRIGVQEKLLILLTAIVFGKIFGSLFHWIYFVDYLKHS</sequence>
<dbReference type="Pfam" id="PF13782">
    <property type="entry name" value="SpoVAB"/>
    <property type="match status" value="1"/>
</dbReference>
<keyword evidence="1" id="KW-0812">Transmembrane</keyword>
<dbReference type="Proteomes" id="UP000625804">
    <property type="component" value="Unassembled WGS sequence"/>
</dbReference>
<accession>A0A8J8KA55</accession>
<dbReference type="AlphaFoldDB" id="A0A8J8KA55"/>